<dbReference type="RefSeq" id="WP_138366191.1">
    <property type="nucleotide sequence ID" value="NZ_VCEJ01000004.1"/>
</dbReference>
<organism evidence="2 3">
    <name type="scientific">Dyadobacter luticola</name>
    <dbReference type="NCBI Taxonomy" id="1979387"/>
    <lineage>
        <taxon>Bacteria</taxon>
        <taxon>Pseudomonadati</taxon>
        <taxon>Bacteroidota</taxon>
        <taxon>Cytophagia</taxon>
        <taxon>Cytophagales</taxon>
        <taxon>Spirosomataceae</taxon>
        <taxon>Dyadobacter</taxon>
    </lineage>
</organism>
<evidence type="ECO:0000256" key="1">
    <source>
        <dbReference type="SAM" id="SignalP"/>
    </source>
</evidence>
<evidence type="ECO:0000313" key="2">
    <source>
        <dbReference type="EMBL" id="TLV00817.1"/>
    </source>
</evidence>
<keyword evidence="3" id="KW-1185">Reference proteome</keyword>
<dbReference type="EMBL" id="VCEJ01000004">
    <property type="protein sequence ID" value="TLV00817.1"/>
    <property type="molecule type" value="Genomic_DNA"/>
</dbReference>
<feature type="chain" id="PRO_5024405807" evidence="1">
    <location>
        <begin position="26"/>
        <end position="144"/>
    </location>
</feature>
<dbReference type="AlphaFoldDB" id="A0A5R9KXL7"/>
<feature type="signal peptide" evidence="1">
    <location>
        <begin position="1"/>
        <end position="25"/>
    </location>
</feature>
<name>A0A5R9KXL7_9BACT</name>
<reference evidence="2 3" key="1">
    <citation type="submission" date="2019-05" db="EMBL/GenBank/DDBJ databases">
        <authorList>
            <person name="Qu J.-H."/>
        </authorList>
    </citation>
    <scope>NUCLEOTIDE SEQUENCE [LARGE SCALE GENOMIC DNA]</scope>
    <source>
        <strain evidence="2 3">T17</strain>
    </source>
</reference>
<dbReference type="OrthoDB" id="952898at2"/>
<sequence>MTKSTFVLFFSLVQFLAFNLFPQQAAASCHFKSGKIVKSGKVKFSPRFIETAQFELVCTDDTLYEDETIVRADDEFEWKENLSSLLRHRQSTYRFLTSISPAVTHYSITQIPKIDRESVSLPVISKGSIIRPGYYGFLHRLCPF</sequence>
<dbReference type="Proteomes" id="UP000306402">
    <property type="component" value="Unassembled WGS sequence"/>
</dbReference>
<dbReference type="PROSITE" id="PS51257">
    <property type="entry name" value="PROKAR_LIPOPROTEIN"/>
    <property type="match status" value="1"/>
</dbReference>
<protein>
    <submittedName>
        <fullName evidence="2">Uncharacterized protein</fullName>
    </submittedName>
</protein>
<comment type="caution">
    <text evidence="2">The sequence shown here is derived from an EMBL/GenBank/DDBJ whole genome shotgun (WGS) entry which is preliminary data.</text>
</comment>
<evidence type="ECO:0000313" key="3">
    <source>
        <dbReference type="Proteomes" id="UP000306402"/>
    </source>
</evidence>
<proteinExistence type="predicted"/>
<keyword evidence="1" id="KW-0732">Signal</keyword>
<accession>A0A5R9KXL7</accession>
<gene>
    <name evidence="2" type="ORF">FEN17_15170</name>
</gene>